<dbReference type="Gene3D" id="1.10.260.40">
    <property type="entry name" value="lambda repressor-like DNA-binding domains"/>
    <property type="match status" value="1"/>
</dbReference>
<dbReference type="Pfam" id="PF01381">
    <property type="entry name" value="HTH_3"/>
    <property type="match status" value="1"/>
</dbReference>
<name>A0A1Y4R162_9ENTE</name>
<evidence type="ECO:0000313" key="3">
    <source>
        <dbReference type="Proteomes" id="UP000196074"/>
    </source>
</evidence>
<dbReference type="SUPFAM" id="SSF47413">
    <property type="entry name" value="lambda repressor-like DNA-binding domains"/>
    <property type="match status" value="1"/>
</dbReference>
<evidence type="ECO:0000259" key="1">
    <source>
        <dbReference type="PROSITE" id="PS50943"/>
    </source>
</evidence>
<protein>
    <recommendedName>
        <fullName evidence="1">HTH cro/C1-type domain-containing protein</fullName>
    </recommendedName>
</protein>
<accession>A0A1Y4R162</accession>
<feature type="domain" description="HTH cro/C1-type" evidence="1">
    <location>
        <begin position="8"/>
        <end position="61"/>
    </location>
</feature>
<dbReference type="PANTHER" id="PTHR37038">
    <property type="entry name" value="TRANSCRIPTIONAL REGULATOR-RELATED"/>
    <property type="match status" value="1"/>
</dbReference>
<dbReference type="Gene3D" id="1.25.40.400">
    <property type="match status" value="1"/>
</dbReference>
<dbReference type="Pfam" id="PF21259">
    <property type="entry name" value="Rgg_C"/>
    <property type="match status" value="1"/>
</dbReference>
<dbReference type="InterPro" id="IPR053163">
    <property type="entry name" value="HTH-type_regulator_Rgg"/>
</dbReference>
<dbReference type="AlphaFoldDB" id="A0A1Y4R162"/>
<dbReference type="PROSITE" id="PS50943">
    <property type="entry name" value="HTH_CROC1"/>
    <property type="match status" value="1"/>
</dbReference>
<dbReference type="GO" id="GO:0003677">
    <property type="term" value="F:DNA binding"/>
    <property type="evidence" value="ECO:0007669"/>
    <property type="project" value="InterPro"/>
</dbReference>
<dbReference type="NCBIfam" id="TIGR01716">
    <property type="entry name" value="RGG_Cterm"/>
    <property type="match status" value="1"/>
</dbReference>
<dbReference type="RefSeq" id="WP_087213884.1">
    <property type="nucleotide sequence ID" value="NZ_NFLC01000003.1"/>
</dbReference>
<dbReference type="InterPro" id="IPR001387">
    <property type="entry name" value="Cro/C1-type_HTH"/>
</dbReference>
<dbReference type="InterPro" id="IPR010982">
    <property type="entry name" value="Lambda_DNA-bd_dom_sf"/>
</dbReference>
<comment type="caution">
    <text evidence="2">The sequence shown here is derived from an EMBL/GenBank/DDBJ whole genome shotgun (WGS) entry which is preliminary data.</text>
</comment>
<sequence>MEQFGPMIRELRLSKGMTLNELAKDIVSVPFLSKYERGGSDISVAHFFKLMDRLNVRFSEFEVANLVSEQEKQDAFLEKYSYAVNNDNLILLNQLLADEKQYYQQSANIRHLHNQIILKQYINNMTHLPYNQEDSKVIKDYLMKVEDWHLYEIELFGNSIFFLPLTTSEFLVKTAIKKTYLMDKISNNKHVLAQVIANVITRMIEAEEILKAKKLIELAKKQLTNTNFYYEKNYLHFFEGYCLLKSGKELGKKYCEQALEVMKILEDYELANHLTIYLNNHGFKL</sequence>
<dbReference type="InterPro" id="IPR010057">
    <property type="entry name" value="Transcription_activator_Rgg_C"/>
</dbReference>
<reference evidence="3" key="1">
    <citation type="submission" date="2017-04" db="EMBL/GenBank/DDBJ databases">
        <title>Function of individual gut microbiota members based on whole genome sequencing of pure cultures obtained from chicken caecum.</title>
        <authorList>
            <person name="Medvecky M."/>
            <person name="Cejkova D."/>
            <person name="Polansky O."/>
            <person name="Karasova D."/>
            <person name="Kubasova T."/>
            <person name="Cizek A."/>
            <person name="Rychlik I."/>
        </authorList>
    </citation>
    <scope>NUCLEOTIDE SEQUENCE [LARGE SCALE GENOMIC DNA]</scope>
    <source>
        <strain evidence="3">An144</strain>
    </source>
</reference>
<dbReference type="EMBL" id="NFLC01000003">
    <property type="protein sequence ID" value="OUQ11324.1"/>
    <property type="molecule type" value="Genomic_DNA"/>
</dbReference>
<dbReference type="Proteomes" id="UP000196074">
    <property type="component" value="Unassembled WGS sequence"/>
</dbReference>
<gene>
    <name evidence="2" type="ORF">B5E88_02385</name>
</gene>
<proteinExistence type="predicted"/>
<dbReference type="SMART" id="SM00530">
    <property type="entry name" value="HTH_XRE"/>
    <property type="match status" value="1"/>
</dbReference>
<dbReference type="CDD" id="cd00093">
    <property type="entry name" value="HTH_XRE"/>
    <property type="match status" value="1"/>
</dbReference>
<dbReference type="PANTHER" id="PTHR37038:SF12">
    <property type="entry name" value="TRANSCRIPTIONAL REGULATOR"/>
    <property type="match status" value="1"/>
</dbReference>
<organism evidence="2 3">
    <name type="scientific">Enterococcus cecorum</name>
    <dbReference type="NCBI Taxonomy" id="44008"/>
    <lineage>
        <taxon>Bacteria</taxon>
        <taxon>Bacillati</taxon>
        <taxon>Bacillota</taxon>
        <taxon>Bacilli</taxon>
        <taxon>Lactobacillales</taxon>
        <taxon>Enterococcaceae</taxon>
        <taxon>Enterococcus</taxon>
    </lineage>
</organism>
<evidence type="ECO:0000313" key="2">
    <source>
        <dbReference type="EMBL" id="OUQ11324.1"/>
    </source>
</evidence>